<sequence>MVSERRPSASAAASSRTRQFGETPNSLPPVSVSVSVSLTRRSTDRARRTGLGLYHRAASLNYAYGVATTKRTVAGPYRSYEPWNSHGDDSGLAALGTLPDDAVVVDAGAHVGEYALPLAAAGRTVHAVEPDPVAAERLRANRSATGVESRVTVHDCGLGDRDGTATFYRSSAPKGSAFDETAATRWGARVVERVDRRVARLDTLVDDLPPPDALKLDVEGAELAALRGAERTLREHRPLVVVEPHGTDRELRAELVAFGYAVDPYGDCWVCRP</sequence>
<feature type="compositionally biased region" description="Polar residues" evidence="1">
    <location>
        <begin position="16"/>
        <end position="25"/>
    </location>
</feature>
<feature type="domain" description="Methyltransferase FkbM" evidence="2">
    <location>
        <begin position="106"/>
        <end position="260"/>
    </location>
</feature>
<reference evidence="3 4" key="1">
    <citation type="submission" date="2019-12" db="EMBL/GenBank/DDBJ databases">
        <title>Halocatena pleomorpha gen. nov. sp. nov., an extremely halophilic archaeon of family Halobacteriaceae isolated from saltpan soil.</title>
        <authorList>
            <person name="Pal Y."/>
            <person name="Verma A."/>
            <person name="Krishnamurthi S."/>
            <person name="Kumar P."/>
        </authorList>
    </citation>
    <scope>NUCLEOTIDE SEQUENCE [LARGE SCALE GENOMIC DNA]</scope>
    <source>
        <strain evidence="3 4">JCM 16495</strain>
    </source>
</reference>
<keyword evidence="3" id="KW-0489">Methyltransferase</keyword>
<organism evidence="3 4">
    <name type="scientific">Halomarina oriensis</name>
    <dbReference type="NCBI Taxonomy" id="671145"/>
    <lineage>
        <taxon>Archaea</taxon>
        <taxon>Methanobacteriati</taxon>
        <taxon>Methanobacteriota</taxon>
        <taxon>Stenosarchaea group</taxon>
        <taxon>Halobacteria</taxon>
        <taxon>Halobacteriales</taxon>
        <taxon>Natronomonadaceae</taxon>
        <taxon>Halomarina</taxon>
    </lineage>
</organism>
<name>A0A6B0GK75_9EURY</name>
<dbReference type="NCBIfam" id="TIGR01444">
    <property type="entry name" value="fkbM_fam"/>
    <property type="match status" value="1"/>
</dbReference>
<dbReference type="AlphaFoldDB" id="A0A6B0GK75"/>
<dbReference type="SUPFAM" id="SSF53335">
    <property type="entry name" value="S-adenosyl-L-methionine-dependent methyltransferases"/>
    <property type="match status" value="1"/>
</dbReference>
<comment type="caution">
    <text evidence="3">The sequence shown here is derived from an EMBL/GenBank/DDBJ whole genome shotgun (WGS) entry which is preliminary data.</text>
</comment>
<dbReference type="InterPro" id="IPR029063">
    <property type="entry name" value="SAM-dependent_MTases_sf"/>
</dbReference>
<evidence type="ECO:0000313" key="4">
    <source>
        <dbReference type="Proteomes" id="UP000451471"/>
    </source>
</evidence>
<keyword evidence="4" id="KW-1185">Reference proteome</keyword>
<proteinExistence type="predicted"/>
<dbReference type="InterPro" id="IPR006342">
    <property type="entry name" value="FkbM_mtfrase"/>
</dbReference>
<feature type="region of interest" description="Disordered" evidence="1">
    <location>
        <begin position="1"/>
        <end position="31"/>
    </location>
</feature>
<keyword evidence="3" id="KW-0808">Transferase</keyword>
<dbReference type="GO" id="GO:0032259">
    <property type="term" value="P:methylation"/>
    <property type="evidence" value="ECO:0007669"/>
    <property type="project" value="UniProtKB-KW"/>
</dbReference>
<protein>
    <submittedName>
        <fullName evidence="3">FkbM family methyltransferase</fullName>
    </submittedName>
</protein>
<evidence type="ECO:0000256" key="1">
    <source>
        <dbReference type="SAM" id="MobiDB-lite"/>
    </source>
</evidence>
<dbReference type="InterPro" id="IPR052514">
    <property type="entry name" value="SAM-dependent_MTase"/>
</dbReference>
<dbReference type="Proteomes" id="UP000451471">
    <property type="component" value="Unassembled WGS sequence"/>
</dbReference>
<gene>
    <name evidence="3" type="ORF">GQS65_06885</name>
</gene>
<dbReference type="Gene3D" id="3.40.50.150">
    <property type="entry name" value="Vaccinia Virus protein VP39"/>
    <property type="match status" value="1"/>
</dbReference>
<dbReference type="PANTHER" id="PTHR34203">
    <property type="entry name" value="METHYLTRANSFERASE, FKBM FAMILY PROTEIN"/>
    <property type="match status" value="1"/>
</dbReference>
<dbReference type="Pfam" id="PF05050">
    <property type="entry name" value="Methyltransf_21"/>
    <property type="match status" value="1"/>
</dbReference>
<evidence type="ECO:0000259" key="2">
    <source>
        <dbReference type="Pfam" id="PF05050"/>
    </source>
</evidence>
<dbReference type="GO" id="GO:0008168">
    <property type="term" value="F:methyltransferase activity"/>
    <property type="evidence" value="ECO:0007669"/>
    <property type="project" value="UniProtKB-KW"/>
</dbReference>
<dbReference type="PANTHER" id="PTHR34203:SF15">
    <property type="entry name" value="SLL1173 PROTEIN"/>
    <property type="match status" value="1"/>
</dbReference>
<dbReference type="EMBL" id="WSZK01000015">
    <property type="protein sequence ID" value="MWG34217.1"/>
    <property type="molecule type" value="Genomic_DNA"/>
</dbReference>
<evidence type="ECO:0000313" key="3">
    <source>
        <dbReference type="EMBL" id="MWG34217.1"/>
    </source>
</evidence>
<accession>A0A6B0GK75</accession>